<keyword evidence="2" id="KW-1185">Reference proteome</keyword>
<dbReference type="RefSeq" id="WP_100790226.1">
    <property type="nucleotide sequence ID" value="NZ_NPDQ01000003.1"/>
</dbReference>
<dbReference type="EMBL" id="RQFP01000014">
    <property type="protein sequence ID" value="TGK91509.1"/>
    <property type="molecule type" value="Genomic_DNA"/>
</dbReference>
<comment type="caution">
    <text evidence="1">The sequence shown here is derived from an EMBL/GenBank/DDBJ whole genome shotgun (WGS) entry which is preliminary data.</text>
</comment>
<protein>
    <submittedName>
        <fullName evidence="1">Uncharacterized protein</fullName>
    </submittedName>
</protein>
<sequence length="84" mass="9726">MIKKIICMVFILFTCVCAPEKEKNPKACIEMAAVIENFNLRHRNAFEAGRITQEEYTSRINDNENLKISFCLLSLVPVERNTNF</sequence>
<organism evidence="1 2">
    <name type="scientific">Leptospira brenneri</name>
    <dbReference type="NCBI Taxonomy" id="2023182"/>
    <lineage>
        <taxon>Bacteria</taxon>
        <taxon>Pseudomonadati</taxon>
        <taxon>Spirochaetota</taxon>
        <taxon>Spirochaetia</taxon>
        <taxon>Leptospirales</taxon>
        <taxon>Leptospiraceae</taxon>
        <taxon>Leptospira</taxon>
    </lineage>
</organism>
<evidence type="ECO:0000313" key="2">
    <source>
        <dbReference type="Proteomes" id="UP000297891"/>
    </source>
</evidence>
<reference evidence="1" key="1">
    <citation type="journal article" date="2019" name="PLoS Negl. Trop. Dis.">
        <title>Revisiting the worldwide diversity of Leptospira species in the environment.</title>
        <authorList>
            <person name="Vincent A.T."/>
            <person name="Schiettekatte O."/>
            <person name="Bourhy P."/>
            <person name="Veyrier F.J."/>
            <person name="Picardeau M."/>
        </authorList>
    </citation>
    <scope>NUCLEOTIDE SEQUENCE [LARGE SCALE GENOMIC DNA]</scope>
    <source>
        <strain evidence="1">201800277</strain>
    </source>
</reference>
<dbReference type="AlphaFoldDB" id="A0A2M9Y2L5"/>
<dbReference type="OrthoDB" id="9889860at2"/>
<accession>A0A2M9Y2L5</accession>
<evidence type="ECO:0000313" key="1">
    <source>
        <dbReference type="EMBL" id="TGK91509.1"/>
    </source>
</evidence>
<proteinExistence type="predicted"/>
<gene>
    <name evidence="1" type="ORF">EHQ30_14945</name>
</gene>
<dbReference type="Proteomes" id="UP000297891">
    <property type="component" value="Unassembled WGS sequence"/>
</dbReference>
<name>A0A2M9Y2L5_9LEPT</name>